<evidence type="ECO:0000256" key="7">
    <source>
        <dbReference type="ARBA" id="ARBA00022840"/>
    </source>
</evidence>
<evidence type="ECO:0000256" key="8">
    <source>
        <dbReference type="ARBA" id="ARBA00022967"/>
    </source>
</evidence>
<dbReference type="PANTHER" id="PTHR43297:SF14">
    <property type="entry name" value="ATPASE AAA-TYPE CORE DOMAIN-CONTAINING PROTEIN"/>
    <property type="match status" value="1"/>
</dbReference>
<accession>A0ABT9ZS02</accession>
<reference evidence="11 12" key="1">
    <citation type="submission" date="2023-07" db="EMBL/GenBank/DDBJ databases">
        <title>Genomic Encyclopedia of Type Strains, Phase IV (KMG-IV): sequencing the most valuable type-strain genomes for metagenomic binning, comparative biology and taxonomic classification.</title>
        <authorList>
            <person name="Goeker M."/>
        </authorList>
    </citation>
    <scope>NUCLEOTIDE SEQUENCE [LARGE SCALE GENOMIC DNA]</scope>
    <source>
        <strain evidence="11 12">DSM 9768</strain>
    </source>
</reference>
<dbReference type="SMART" id="SM00382">
    <property type="entry name" value="AAA"/>
    <property type="match status" value="1"/>
</dbReference>
<dbReference type="Proteomes" id="UP001230005">
    <property type="component" value="Unassembled WGS sequence"/>
</dbReference>
<organism evidence="11 12">
    <name type="scientific">Evansella vedderi</name>
    <dbReference type="NCBI Taxonomy" id="38282"/>
    <lineage>
        <taxon>Bacteria</taxon>
        <taxon>Bacillati</taxon>
        <taxon>Bacillota</taxon>
        <taxon>Bacilli</taxon>
        <taxon>Bacillales</taxon>
        <taxon>Bacillaceae</taxon>
        <taxon>Evansella</taxon>
    </lineage>
</organism>
<evidence type="ECO:0000313" key="12">
    <source>
        <dbReference type="Proteomes" id="UP001230005"/>
    </source>
</evidence>
<evidence type="ECO:0000313" key="11">
    <source>
        <dbReference type="EMBL" id="MDQ0252940.1"/>
    </source>
</evidence>
<keyword evidence="7 11" id="KW-0067">ATP-binding</keyword>
<evidence type="ECO:0000256" key="4">
    <source>
        <dbReference type="ARBA" id="ARBA00022475"/>
    </source>
</evidence>
<dbReference type="NCBIfam" id="TIGR01727">
    <property type="entry name" value="oligo_HPY"/>
    <property type="match status" value="1"/>
</dbReference>
<evidence type="ECO:0000256" key="6">
    <source>
        <dbReference type="ARBA" id="ARBA00022741"/>
    </source>
</evidence>
<keyword evidence="5" id="KW-0997">Cell inner membrane</keyword>
<dbReference type="CDD" id="cd03257">
    <property type="entry name" value="ABC_NikE_OppD_transporters"/>
    <property type="match status" value="1"/>
</dbReference>
<dbReference type="SUPFAM" id="SSF52540">
    <property type="entry name" value="P-loop containing nucleoside triphosphate hydrolases"/>
    <property type="match status" value="1"/>
</dbReference>
<dbReference type="PROSITE" id="PS50893">
    <property type="entry name" value="ABC_TRANSPORTER_2"/>
    <property type="match status" value="1"/>
</dbReference>
<evidence type="ECO:0000256" key="5">
    <source>
        <dbReference type="ARBA" id="ARBA00022519"/>
    </source>
</evidence>
<keyword evidence="6" id="KW-0547">Nucleotide-binding</keyword>
<evidence type="ECO:0000256" key="9">
    <source>
        <dbReference type="ARBA" id="ARBA00023136"/>
    </source>
</evidence>
<dbReference type="InterPro" id="IPR050388">
    <property type="entry name" value="ABC_Ni/Peptide_Import"/>
</dbReference>
<keyword evidence="12" id="KW-1185">Reference proteome</keyword>
<evidence type="ECO:0000259" key="10">
    <source>
        <dbReference type="PROSITE" id="PS50893"/>
    </source>
</evidence>
<dbReference type="Gene3D" id="3.40.50.300">
    <property type="entry name" value="P-loop containing nucleotide triphosphate hydrolases"/>
    <property type="match status" value="1"/>
</dbReference>
<dbReference type="InterPro" id="IPR013563">
    <property type="entry name" value="Oligopep_ABC_C"/>
</dbReference>
<keyword evidence="8" id="KW-1278">Translocase</keyword>
<dbReference type="GO" id="GO:0005524">
    <property type="term" value="F:ATP binding"/>
    <property type="evidence" value="ECO:0007669"/>
    <property type="project" value="UniProtKB-KW"/>
</dbReference>
<keyword evidence="3" id="KW-0813">Transport</keyword>
<proteinExistence type="inferred from homology"/>
<evidence type="ECO:0000256" key="2">
    <source>
        <dbReference type="ARBA" id="ARBA00005417"/>
    </source>
</evidence>
<feature type="domain" description="ABC transporter" evidence="10">
    <location>
        <begin position="6"/>
        <end position="255"/>
    </location>
</feature>
<dbReference type="InterPro" id="IPR003593">
    <property type="entry name" value="AAA+_ATPase"/>
</dbReference>
<keyword evidence="4" id="KW-1003">Cell membrane</keyword>
<dbReference type="PROSITE" id="PS00211">
    <property type="entry name" value="ABC_TRANSPORTER_1"/>
    <property type="match status" value="1"/>
</dbReference>
<dbReference type="RefSeq" id="WP_307320937.1">
    <property type="nucleotide sequence ID" value="NZ_JAUSUG010000001.1"/>
</dbReference>
<dbReference type="InterPro" id="IPR027417">
    <property type="entry name" value="P-loop_NTPase"/>
</dbReference>
<dbReference type="InterPro" id="IPR003439">
    <property type="entry name" value="ABC_transporter-like_ATP-bd"/>
</dbReference>
<gene>
    <name evidence="11" type="ORF">J2S74_000312</name>
</gene>
<comment type="subcellular location">
    <subcellularLocation>
        <location evidence="1">Cell membrane</location>
        <topology evidence="1">Peripheral membrane protein</topology>
    </subcellularLocation>
</comment>
<sequence length="336" mass="36993">MKEVLIEVKDLSVQYTSEGKEIKAVNNISFQVNKGETLGIVGETGAGKTTTALAIMRLIQTPPGKIRNGSVQFDGKDLLQEKESVLRKVRGNKISMIFQDPMTSLNPVYTVGDQIAEVIWLHEKVSKTEARKKAGSILELVGIPAERGSEYPHEFSGGMKQRVGIAIALACNPQLLIADEPTTALDVTIQAQVLRLMTNLKEKLNTSMILITHDLGVVSEVCDKVAIMYAGEIVEYGTLEEIFRNPSHPYTQGLFNSIPNMNKKVRRLTPIVGLMPDPTEIPSGCSFHPRCPKAMKECKSMKPGNIQLNGEHKVSCHLFDETVVRGRVETNEPSTP</sequence>
<protein>
    <submittedName>
        <fullName evidence="11">Peptide/nickel transport system ATP-binding protein</fullName>
    </submittedName>
</protein>
<comment type="caution">
    <text evidence="11">The sequence shown here is derived from an EMBL/GenBank/DDBJ whole genome shotgun (WGS) entry which is preliminary data.</text>
</comment>
<dbReference type="EMBL" id="JAUSUG010000001">
    <property type="protein sequence ID" value="MDQ0252940.1"/>
    <property type="molecule type" value="Genomic_DNA"/>
</dbReference>
<dbReference type="PANTHER" id="PTHR43297">
    <property type="entry name" value="OLIGOPEPTIDE TRANSPORT ATP-BINDING PROTEIN APPD"/>
    <property type="match status" value="1"/>
</dbReference>
<evidence type="ECO:0000256" key="3">
    <source>
        <dbReference type="ARBA" id="ARBA00022448"/>
    </source>
</evidence>
<dbReference type="InterPro" id="IPR017871">
    <property type="entry name" value="ABC_transporter-like_CS"/>
</dbReference>
<comment type="similarity">
    <text evidence="2">Belongs to the ABC transporter superfamily.</text>
</comment>
<evidence type="ECO:0000256" key="1">
    <source>
        <dbReference type="ARBA" id="ARBA00004202"/>
    </source>
</evidence>
<dbReference type="Pfam" id="PF00005">
    <property type="entry name" value="ABC_tran"/>
    <property type="match status" value="1"/>
</dbReference>
<name>A0ABT9ZS02_9BACI</name>
<keyword evidence="9" id="KW-0472">Membrane</keyword>
<dbReference type="Pfam" id="PF08352">
    <property type="entry name" value="oligo_HPY"/>
    <property type="match status" value="1"/>
</dbReference>